<keyword evidence="17" id="KW-1185">Reference proteome</keyword>
<dbReference type="Gene3D" id="2.170.130.10">
    <property type="entry name" value="TonB-dependent receptor, plug domain"/>
    <property type="match status" value="1"/>
</dbReference>
<dbReference type="InterPro" id="IPR039426">
    <property type="entry name" value="TonB-dep_rcpt-like"/>
</dbReference>
<keyword evidence="4 10" id="KW-0812">Transmembrane</keyword>
<evidence type="ECO:0000313" key="16">
    <source>
        <dbReference type="EMBL" id="QPC42624.1"/>
    </source>
</evidence>
<dbReference type="PANTHER" id="PTHR30069:SF53">
    <property type="entry name" value="COLICIN I RECEPTOR-RELATED"/>
    <property type="match status" value="1"/>
</dbReference>
<evidence type="ECO:0000256" key="11">
    <source>
        <dbReference type="PROSITE-ProRule" id="PRU10143"/>
    </source>
</evidence>
<evidence type="ECO:0000313" key="17">
    <source>
        <dbReference type="Proteomes" id="UP000593594"/>
    </source>
</evidence>
<comment type="similarity">
    <text evidence="10 12">Belongs to the TonB-dependent receptor family.</text>
</comment>
<dbReference type="Pfam" id="PF00593">
    <property type="entry name" value="TonB_dep_Rec_b-barrel"/>
    <property type="match status" value="1"/>
</dbReference>
<keyword evidence="7 11" id="KW-0798">TonB box</keyword>
<dbReference type="GO" id="GO:0015889">
    <property type="term" value="P:cobalamin transport"/>
    <property type="evidence" value="ECO:0007669"/>
    <property type="project" value="TreeGrafter"/>
</dbReference>
<comment type="subcellular location">
    <subcellularLocation>
        <location evidence="1 10">Cell outer membrane</location>
        <topology evidence="1 10">Multi-pass membrane protein</topology>
    </subcellularLocation>
</comment>
<dbReference type="Pfam" id="PF07715">
    <property type="entry name" value="Plug"/>
    <property type="match status" value="1"/>
</dbReference>
<evidence type="ECO:0000256" key="12">
    <source>
        <dbReference type="RuleBase" id="RU003357"/>
    </source>
</evidence>
<evidence type="ECO:0000256" key="7">
    <source>
        <dbReference type="ARBA" id="ARBA00023077"/>
    </source>
</evidence>
<dbReference type="InterPro" id="IPR012910">
    <property type="entry name" value="Plug_dom"/>
</dbReference>
<dbReference type="InterPro" id="IPR036942">
    <property type="entry name" value="Beta-barrel_TonB_sf"/>
</dbReference>
<dbReference type="GO" id="GO:0006811">
    <property type="term" value="P:monoatomic ion transport"/>
    <property type="evidence" value="ECO:0007669"/>
    <property type="project" value="UniProtKB-KW"/>
</dbReference>
<dbReference type="SUPFAM" id="SSF56935">
    <property type="entry name" value="Porins"/>
    <property type="match status" value="1"/>
</dbReference>
<evidence type="ECO:0000256" key="5">
    <source>
        <dbReference type="ARBA" id="ARBA00022729"/>
    </source>
</evidence>
<organism evidence="16 17">
    <name type="scientific">Kaustia mangrovi</name>
    <dbReference type="NCBI Taxonomy" id="2593653"/>
    <lineage>
        <taxon>Bacteria</taxon>
        <taxon>Pseudomonadati</taxon>
        <taxon>Pseudomonadota</taxon>
        <taxon>Alphaproteobacteria</taxon>
        <taxon>Hyphomicrobiales</taxon>
        <taxon>Parvibaculaceae</taxon>
        <taxon>Kaustia</taxon>
    </lineage>
</organism>
<feature type="chain" id="PRO_5032581498" evidence="13">
    <location>
        <begin position="31"/>
        <end position="651"/>
    </location>
</feature>
<proteinExistence type="inferred from homology"/>
<reference evidence="16 17" key="1">
    <citation type="submission" date="2020-06" db="EMBL/GenBank/DDBJ databases">
        <title>Genome sequence of 2 isolates from Red Sea Mangroves.</title>
        <authorList>
            <person name="Sefrji F."/>
            <person name="Michoud G."/>
            <person name="Merlino G."/>
            <person name="Daffonchio D."/>
        </authorList>
    </citation>
    <scope>NUCLEOTIDE SEQUENCE [LARGE SCALE GENOMIC DNA]</scope>
    <source>
        <strain evidence="16 17">R1DC25</strain>
    </source>
</reference>
<evidence type="ECO:0000256" key="1">
    <source>
        <dbReference type="ARBA" id="ARBA00004571"/>
    </source>
</evidence>
<feature type="short sequence motif" description="TonB box" evidence="11">
    <location>
        <begin position="43"/>
        <end position="49"/>
    </location>
</feature>
<dbReference type="Gene3D" id="2.40.170.20">
    <property type="entry name" value="TonB-dependent receptor, beta-barrel domain"/>
    <property type="match status" value="1"/>
</dbReference>
<keyword evidence="8 10" id="KW-0472">Membrane</keyword>
<evidence type="ECO:0000256" key="3">
    <source>
        <dbReference type="ARBA" id="ARBA00022452"/>
    </source>
</evidence>
<keyword evidence="5 13" id="KW-0732">Signal</keyword>
<feature type="domain" description="TonB-dependent receptor-like beta-barrel" evidence="14">
    <location>
        <begin position="282"/>
        <end position="625"/>
    </location>
</feature>
<dbReference type="PROSITE" id="PS00430">
    <property type="entry name" value="TONB_DEPENDENT_REC_1"/>
    <property type="match status" value="1"/>
</dbReference>
<dbReference type="InterPro" id="IPR037066">
    <property type="entry name" value="Plug_dom_sf"/>
</dbReference>
<dbReference type="Proteomes" id="UP000593594">
    <property type="component" value="Chromosome"/>
</dbReference>
<evidence type="ECO:0000256" key="13">
    <source>
        <dbReference type="SAM" id="SignalP"/>
    </source>
</evidence>
<feature type="signal peptide" evidence="13">
    <location>
        <begin position="1"/>
        <end position="30"/>
    </location>
</feature>
<accession>A0A7S8C3C9</accession>
<evidence type="ECO:0000256" key="6">
    <source>
        <dbReference type="ARBA" id="ARBA00023065"/>
    </source>
</evidence>
<evidence type="ECO:0000256" key="10">
    <source>
        <dbReference type="PROSITE-ProRule" id="PRU01360"/>
    </source>
</evidence>
<evidence type="ECO:0000256" key="4">
    <source>
        <dbReference type="ARBA" id="ARBA00022692"/>
    </source>
</evidence>
<evidence type="ECO:0000256" key="9">
    <source>
        <dbReference type="ARBA" id="ARBA00023237"/>
    </source>
</evidence>
<evidence type="ECO:0000256" key="8">
    <source>
        <dbReference type="ARBA" id="ARBA00023136"/>
    </source>
</evidence>
<protein>
    <submittedName>
        <fullName evidence="16">TonB-dependent receptor</fullName>
    </submittedName>
</protein>
<sequence>MGTLSSRARRSAALSTTALAVLAMPSGALAQDALAGDEIALDTISVTANLTDTPLDQVGSAVTVLTGEELRRQKITLVSEALRQVPGLSVNRTGPTGQLTQVRIRGSEGNQTLVFIDGIKANDPSAGSEFDFAHLLAEDIERIEVLRGPQSALYGSDAIGGVINIVTRKGRGGLHGTASAQGGSFDTLKGHASVSAGTETVNLLASATGFRTDGISVADERLGNSEKDGYRNGTVFAKAGFTPTENFELTGVARYTKFRTDTDAEAFYPEYGHTGPVDALQDTRGEQFYGRAQARLTLFDGRWEQVAGYSYTDNDRDYRDLDPTEVTSTYKGRMSRVDYRSSVFFDTPDLLDAAHTLTLALQHERDKAISKSAWSSFDRSVSSTGYIGEYQLSLIEDLVLTGSVRFDDNELFDNATTYRVTGAYRIEETGTKLRASYGTGVKNPTLFELYGYTNTYHGNPDLKPEKAEGWDAGFDQTLLGGLALLDVTYFNQRIGDLITGAGNTSVNLPGHSKIEGVEVGLTVEPVENVSVRASYTYTHGRDSSGAELVRRPANVASLNVNYRFLDDRANLNLGIVYNGRQKDWVYSADYSEKQVVELDDYVLVNLAGSYEINPNMEVFGRLENILDEHYYEVWGYAEPGFGGYAGVRVTF</sequence>
<keyword evidence="3 10" id="KW-1134">Transmembrane beta strand</keyword>
<gene>
    <name evidence="16" type="ORF">HW532_07865</name>
</gene>
<keyword evidence="6" id="KW-0406">Ion transport</keyword>
<dbReference type="PROSITE" id="PS52016">
    <property type="entry name" value="TONB_DEPENDENT_REC_3"/>
    <property type="match status" value="1"/>
</dbReference>
<name>A0A7S8C3C9_9HYPH</name>
<keyword evidence="16" id="KW-0675">Receptor</keyword>
<dbReference type="CDD" id="cd01347">
    <property type="entry name" value="ligand_gated_channel"/>
    <property type="match status" value="1"/>
</dbReference>
<dbReference type="EMBL" id="CP058214">
    <property type="protein sequence ID" value="QPC42624.1"/>
    <property type="molecule type" value="Genomic_DNA"/>
</dbReference>
<dbReference type="KEGG" id="kmn:HW532_07865"/>
<dbReference type="RefSeq" id="WP_213163859.1">
    <property type="nucleotide sequence ID" value="NZ_CP058214.1"/>
</dbReference>
<evidence type="ECO:0000259" key="14">
    <source>
        <dbReference type="Pfam" id="PF00593"/>
    </source>
</evidence>
<dbReference type="PANTHER" id="PTHR30069">
    <property type="entry name" value="TONB-DEPENDENT OUTER MEMBRANE RECEPTOR"/>
    <property type="match status" value="1"/>
</dbReference>
<evidence type="ECO:0000256" key="2">
    <source>
        <dbReference type="ARBA" id="ARBA00022448"/>
    </source>
</evidence>
<dbReference type="InterPro" id="IPR010916">
    <property type="entry name" value="TonB_box_CS"/>
</dbReference>
<dbReference type="InterPro" id="IPR000531">
    <property type="entry name" value="Beta-barrel_TonB"/>
</dbReference>
<keyword evidence="9 10" id="KW-0998">Cell outer membrane</keyword>
<feature type="domain" description="TonB-dependent receptor plug" evidence="15">
    <location>
        <begin position="56"/>
        <end position="162"/>
    </location>
</feature>
<dbReference type="AlphaFoldDB" id="A0A7S8C3C9"/>
<evidence type="ECO:0000259" key="15">
    <source>
        <dbReference type="Pfam" id="PF07715"/>
    </source>
</evidence>
<keyword evidence="2 10" id="KW-0813">Transport</keyword>
<dbReference type="GO" id="GO:0009279">
    <property type="term" value="C:cell outer membrane"/>
    <property type="evidence" value="ECO:0007669"/>
    <property type="project" value="UniProtKB-SubCell"/>
</dbReference>